<dbReference type="InterPro" id="IPR036520">
    <property type="entry name" value="UPF0759_sf"/>
</dbReference>
<evidence type="ECO:0000313" key="2">
    <source>
        <dbReference type="Proteomes" id="UP000544110"/>
    </source>
</evidence>
<dbReference type="SUPFAM" id="SSF117396">
    <property type="entry name" value="TM1631-like"/>
    <property type="match status" value="1"/>
</dbReference>
<name>A0A7Y9RYJ2_9ACTN</name>
<dbReference type="Gene3D" id="3.20.20.410">
    <property type="entry name" value="Protein of unknown function UPF0759"/>
    <property type="match status" value="1"/>
</dbReference>
<keyword evidence="2" id="KW-1185">Reference proteome</keyword>
<gene>
    <name evidence="1" type="ORF">BJ989_003237</name>
</gene>
<dbReference type="InterPro" id="IPR002763">
    <property type="entry name" value="DUF72"/>
</dbReference>
<comment type="caution">
    <text evidence="1">The sequence shown here is derived from an EMBL/GenBank/DDBJ whole genome shotgun (WGS) entry which is preliminary data.</text>
</comment>
<proteinExistence type="predicted"/>
<dbReference type="Proteomes" id="UP000544110">
    <property type="component" value="Unassembled WGS sequence"/>
</dbReference>
<evidence type="ECO:0000313" key="1">
    <source>
        <dbReference type="EMBL" id="NYG56933.1"/>
    </source>
</evidence>
<dbReference type="RefSeq" id="WP_179519111.1">
    <property type="nucleotide sequence ID" value="NZ_JACCAC010000001.1"/>
</dbReference>
<dbReference type="EMBL" id="JACCAC010000001">
    <property type="protein sequence ID" value="NYG56933.1"/>
    <property type="molecule type" value="Genomic_DNA"/>
</dbReference>
<accession>A0A7Y9RYJ2</accession>
<sequence>MGPQVRIGCSGWSYEHWVGPLYPEGTPKSRWRDLYAARFDTVELNASFYRWPGVRPFEGWSRSLPDGFAMTVKASRWISHARRLRDPDGAWADRLAAAHDALGARAGQVLVQLPADLARDDDLLDAFLARVPDRVPVALELRHPSWAHDDVDALLARHRAAYVVTHGIGTLTREVATAPHAYLRLHGPDPERPYAGRYAEAQLRHWADLLLRWRAEGRTAWCYLNNDLGGAALHDAERLRTLVREGVGEA</sequence>
<dbReference type="PANTHER" id="PTHR30348">
    <property type="entry name" value="UNCHARACTERIZED PROTEIN YECE"/>
    <property type="match status" value="1"/>
</dbReference>
<protein>
    <submittedName>
        <fullName evidence="1">Uncharacterized protein YecE (DUF72 family)</fullName>
    </submittedName>
</protein>
<reference evidence="1 2" key="1">
    <citation type="submission" date="2020-07" db="EMBL/GenBank/DDBJ databases">
        <title>Sequencing the genomes of 1000 actinobacteria strains.</title>
        <authorList>
            <person name="Klenk H.-P."/>
        </authorList>
    </citation>
    <scope>NUCLEOTIDE SEQUENCE [LARGE SCALE GENOMIC DNA]</scope>
    <source>
        <strain evidence="1 2">DSM 24552</strain>
    </source>
</reference>
<dbReference type="PANTHER" id="PTHR30348:SF4">
    <property type="entry name" value="DUF72 DOMAIN-CONTAINING PROTEIN"/>
    <property type="match status" value="1"/>
</dbReference>
<dbReference type="AlphaFoldDB" id="A0A7Y9RYJ2"/>
<dbReference type="Pfam" id="PF01904">
    <property type="entry name" value="DUF72"/>
    <property type="match status" value="1"/>
</dbReference>
<organism evidence="1 2">
    <name type="scientific">Nocardioides perillae</name>
    <dbReference type="NCBI Taxonomy" id="1119534"/>
    <lineage>
        <taxon>Bacteria</taxon>
        <taxon>Bacillati</taxon>
        <taxon>Actinomycetota</taxon>
        <taxon>Actinomycetes</taxon>
        <taxon>Propionibacteriales</taxon>
        <taxon>Nocardioidaceae</taxon>
        <taxon>Nocardioides</taxon>
    </lineage>
</organism>